<dbReference type="RefSeq" id="WP_254165934.1">
    <property type="nucleotide sequence ID" value="NZ_JANAFB010000011.1"/>
</dbReference>
<proteinExistence type="predicted"/>
<comment type="caution">
    <text evidence="2">The sequence shown here is derived from an EMBL/GenBank/DDBJ whole genome shotgun (WGS) entry which is preliminary data.</text>
</comment>
<name>A0A9X2KL15_9MICC</name>
<keyword evidence="1" id="KW-0812">Transmembrane</keyword>
<dbReference type="EMBL" id="JANAFB010000011">
    <property type="protein sequence ID" value="MCP3425636.1"/>
    <property type="molecule type" value="Genomic_DNA"/>
</dbReference>
<feature type="transmembrane region" description="Helical" evidence="1">
    <location>
        <begin position="36"/>
        <end position="55"/>
    </location>
</feature>
<accession>A0A9X2KL15</accession>
<keyword evidence="3" id="KW-1185">Reference proteome</keyword>
<dbReference type="AlphaFoldDB" id="A0A9X2KL15"/>
<evidence type="ECO:0000313" key="3">
    <source>
        <dbReference type="Proteomes" id="UP001139502"/>
    </source>
</evidence>
<dbReference type="Proteomes" id="UP001139502">
    <property type="component" value="Unassembled WGS sequence"/>
</dbReference>
<keyword evidence="1" id="KW-1133">Transmembrane helix</keyword>
<evidence type="ECO:0000313" key="2">
    <source>
        <dbReference type="EMBL" id="MCP3425636.1"/>
    </source>
</evidence>
<protein>
    <submittedName>
        <fullName evidence="2">Uncharacterized protein</fullName>
    </submittedName>
</protein>
<evidence type="ECO:0000256" key="1">
    <source>
        <dbReference type="SAM" id="Phobius"/>
    </source>
</evidence>
<sequence>MVYYPDGMPDELRYAEEREEEEDYGEGLRPVEWQRAVVWVVAVVLLIAVPLALVVSI</sequence>
<reference evidence="2" key="1">
    <citation type="submission" date="2022-06" db="EMBL/GenBank/DDBJ databases">
        <title>Rothia sp. isolated from sandalwood seedling.</title>
        <authorList>
            <person name="Tuikhar N."/>
            <person name="Kirdat K."/>
            <person name="Thorat V."/>
            <person name="Swetha P."/>
            <person name="Padma S."/>
            <person name="Sundararaj R."/>
            <person name="Yadav A."/>
        </authorList>
    </citation>
    <scope>NUCLEOTIDE SEQUENCE</scope>
    <source>
        <strain evidence="2">AR01</strain>
    </source>
</reference>
<keyword evidence="1" id="KW-0472">Membrane</keyword>
<organism evidence="2 3">
    <name type="scientific">Rothia santali</name>
    <dbReference type="NCBI Taxonomy" id="2949643"/>
    <lineage>
        <taxon>Bacteria</taxon>
        <taxon>Bacillati</taxon>
        <taxon>Actinomycetota</taxon>
        <taxon>Actinomycetes</taxon>
        <taxon>Micrococcales</taxon>
        <taxon>Micrococcaceae</taxon>
        <taxon>Rothia</taxon>
    </lineage>
</organism>
<gene>
    <name evidence="2" type="ORF">NBM05_06310</name>
</gene>